<organism evidence="7 8">
    <name type="scientific">Prorocentrum cordatum</name>
    <dbReference type="NCBI Taxonomy" id="2364126"/>
    <lineage>
        <taxon>Eukaryota</taxon>
        <taxon>Sar</taxon>
        <taxon>Alveolata</taxon>
        <taxon>Dinophyceae</taxon>
        <taxon>Prorocentrales</taxon>
        <taxon>Prorocentraceae</taxon>
        <taxon>Prorocentrum</taxon>
    </lineage>
</organism>
<comment type="caution">
    <text evidence="7">The sequence shown here is derived from an EMBL/GenBank/DDBJ whole genome shotgun (WGS) entry which is preliminary data.</text>
</comment>
<protein>
    <recommendedName>
        <fullName evidence="9">Glucosylceramidase</fullName>
    </recommendedName>
</protein>
<evidence type="ECO:0000256" key="2">
    <source>
        <dbReference type="ARBA" id="ARBA00022729"/>
    </source>
</evidence>
<dbReference type="EMBL" id="CAUYUJ010009668">
    <property type="protein sequence ID" value="CAK0827387.1"/>
    <property type="molecule type" value="Genomic_DNA"/>
</dbReference>
<dbReference type="PRINTS" id="PR00843">
    <property type="entry name" value="GLHYDRLASE30"/>
</dbReference>
<name>A0ABN9S8J4_9DINO</name>
<evidence type="ECO:0000259" key="5">
    <source>
        <dbReference type="Pfam" id="PF02055"/>
    </source>
</evidence>
<keyword evidence="3" id="KW-0378">Hydrolase</keyword>
<comment type="similarity">
    <text evidence="1">Belongs to the glycosyl hydrolase 30 family.</text>
</comment>
<dbReference type="InterPro" id="IPR001139">
    <property type="entry name" value="Glyco_hydro_30"/>
</dbReference>
<evidence type="ECO:0000313" key="8">
    <source>
        <dbReference type="Proteomes" id="UP001189429"/>
    </source>
</evidence>
<evidence type="ECO:0008006" key="9">
    <source>
        <dbReference type="Google" id="ProtNLM"/>
    </source>
</evidence>
<keyword evidence="2" id="KW-0732">Signal</keyword>
<dbReference type="Pfam" id="PF02055">
    <property type="entry name" value="Glyco_hydro_30"/>
    <property type="match status" value="1"/>
</dbReference>
<accession>A0ABN9S8J4</accession>
<dbReference type="EMBL" id="CAUYUJ010009668">
    <property type="protein sequence ID" value="CAK0827385.1"/>
    <property type="molecule type" value="Genomic_DNA"/>
</dbReference>
<keyword evidence="8" id="KW-1185">Reference proteome</keyword>
<gene>
    <name evidence="7" type="ORF">PCOR1329_LOCUS26942</name>
</gene>
<dbReference type="InterPro" id="IPR017853">
    <property type="entry name" value="GH"/>
</dbReference>
<feature type="domain" description="Glycosyl hydrolase family 30 beta sandwich" evidence="6">
    <location>
        <begin position="495"/>
        <end position="531"/>
    </location>
</feature>
<evidence type="ECO:0000313" key="7">
    <source>
        <dbReference type="EMBL" id="CAK0827385.1"/>
    </source>
</evidence>
<feature type="region of interest" description="Disordered" evidence="4">
    <location>
        <begin position="35"/>
        <end position="71"/>
    </location>
</feature>
<dbReference type="PANTHER" id="PTHR11069">
    <property type="entry name" value="GLUCOSYLCERAMIDASE"/>
    <property type="match status" value="1"/>
</dbReference>
<evidence type="ECO:0000259" key="6">
    <source>
        <dbReference type="Pfam" id="PF17189"/>
    </source>
</evidence>
<dbReference type="Gene3D" id="3.20.20.80">
    <property type="entry name" value="Glycosidases"/>
    <property type="match status" value="1"/>
</dbReference>
<dbReference type="InterPro" id="IPR033452">
    <property type="entry name" value="GH30_C"/>
</dbReference>
<feature type="domain" description="Glycosyl hydrolase family 30 TIM-barrel" evidence="5">
    <location>
        <begin position="124"/>
        <end position="464"/>
    </location>
</feature>
<proteinExistence type="inferred from homology"/>
<dbReference type="InterPro" id="IPR033453">
    <property type="entry name" value="Glyco_hydro_30_TIM-barrel"/>
</dbReference>
<evidence type="ECO:0000256" key="4">
    <source>
        <dbReference type="SAM" id="MobiDB-lite"/>
    </source>
</evidence>
<dbReference type="PANTHER" id="PTHR11069:SF23">
    <property type="entry name" value="LYSOSOMAL ACID GLUCOSYLCERAMIDASE"/>
    <property type="match status" value="1"/>
</dbReference>
<evidence type="ECO:0000256" key="1">
    <source>
        <dbReference type="ARBA" id="ARBA00005382"/>
    </source>
</evidence>
<dbReference type="SUPFAM" id="SSF51445">
    <property type="entry name" value="(Trans)glycosidases"/>
    <property type="match status" value="1"/>
</dbReference>
<evidence type="ECO:0000256" key="3">
    <source>
        <dbReference type="ARBA" id="ARBA00022801"/>
    </source>
</evidence>
<reference evidence="7" key="1">
    <citation type="submission" date="2023-10" db="EMBL/GenBank/DDBJ databases">
        <authorList>
            <person name="Chen Y."/>
            <person name="Shah S."/>
            <person name="Dougan E. K."/>
            <person name="Thang M."/>
            <person name="Chan C."/>
        </authorList>
    </citation>
    <scope>NUCLEOTIDE SEQUENCE [LARGE SCALE GENOMIC DNA]</scope>
</reference>
<sequence length="819" mass="86326">MELVWAAFGLLAGCAALGGAIAGLLAARCTVGPGAPWPRRRGRGGAGASPELRRGAAPAEPQESGLQGLFSEPRGGDVLVTETARGSGAFLRELPGLSWEPDGGTWTAAIVDVDVDSPDQELLGFGGAFTEAASTVFSQMGGAAQDEFLDRYFGPEGLGYTLGRVHINSCDFSLEGYSFAERRDDWDLAGFDDSVGHDVDNNLIPLIARAQTVVQGNGQQLKLIASPWSPPGWMKTSGQMDGSDDPGLRAECRGVWAKYISRWISAYGAHGVPIWGVTVQNEPGHNSAFESCRFSAEQEAGFLADHLGPQLRADHPGVKVFVFDDNKDSILEFAEVVLKHPSASTFADGVAFHWYSGDYFDRVADTHEKFPDVLLLASEATYDEFGGKNERDPWEFGEGYAHDIIGDLNAGAVGWIDWNLLLDEAGGPNHVGNTCQSAMTAGPGAEALQLHPQYYFIAHFSKFIPPGSRRLRTRVGNRAAGGAAGGRYYGSCSGADGLEATSFLRPDGFVVVVVLNCGAEAIDFALRLGAALVRTTAPHEIRRCDKNAPSRKITTGALRHLPSPVDLRWPRVRGPGEDAEFEKIAAPIIIIIISSIIIIVIIELEVPPRAIQTYELPRREGPPPCDPVCEPGLRPDGCRCMPVDCPEHSEGDNVSSGCACSPGFSGAIEGSGAPPFFVGACWPEPCPLNSEGASVASGCECAAGCRGTLEAARHPPFYRGGCEPEPCPEGSEGLSIPDGCRCRAGFQGDVSATSSEPFYSGGCVPVPCPANSESASGFVGDGGCDCMPGYSGTVGATAQEPYYDGACEPIAAEGSSALA</sequence>
<dbReference type="Proteomes" id="UP001189429">
    <property type="component" value="Unassembled WGS sequence"/>
</dbReference>
<dbReference type="Pfam" id="PF17189">
    <property type="entry name" value="Glyco_hydro_30C"/>
    <property type="match status" value="1"/>
</dbReference>